<comment type="caution">
    <text evidence="1">The sequence shown here is derived from an EMBL/GenBank/DDBJ whole genome shotgun (WGS) entry which is preliminary data.</text>
</comment>
<dbReference type="Proteomes" id="UP000003155">
    <property type="component" value="Unassembled WGS sequence"/>
</dbReference>
<dbReference type="EMBL" id="AEXO01000113">
    <property type="protein sequence ID" value="EGC85097.1"/>
    <property type="molecule type" value="Genomic_DNA"/>
</dbReference>
<name>F0HAP0_9BACT</name>
<organism evidence="1 2">
    <name type="scientific">Prevotella denticola CRIS 18C-A</name>
    <dbReference type="NCBI Taxonomy" id="944557"/>
    <lineage>
        <taxon>Bacteria</taxon>
        <taxon>Pseudomonadati</taxon>
        <taxon>Bacteroidota</taxon>
        <taxon>Bacteroidia</taxon>
        <taxon>Bacteroidales</taxon>
        <taxon>Prevotellaceae</taxon>
        <taxon>Prevotella</taxon>
    </lineage>
</organism>
<dbReference type="AlphaFoldDB" id="F0HAP0"/>
<gene>
    <name evidence="1" type="ORF">HMPREF9303_0154</name>
</gene>
<reference evidence="1 2" key="1">
    <citation type="submission" date="2011-02" db="EMBL/GenBank/DDBJ databases">
        <authorList>
            <person name="Durkin A.S."/>
            <person name="Madupu R."/>
            <person name="Torralba M."/>
            <person name="Gillis M."/>
            <person name="Methe B."/>
            <person name="Sutton G."/>
            <person name="Nelson K.E."/>
        </authorList>
    </citation>
    <scope>NUCLEOTIDE SEQUENCE [LARGE SCALE GENOMIC DNA]</scope>
    <source>
        <strain evidence="1 2">CRIS 18C-A</strain>
    </source>
</reference>
<evidence type="ECO:0000313" key="2">
    <source>
        <dbReference type="Proteomes" id="UP000003155"/>
    </source>
</evidence>
<keyword evidence="2" id="KW-1185">Reference proteome</keyword>
<proteinExistence type="predicted"/>
<sequence length="207" mass="24851">MTNDMGRTVTKSIAIIGEGETEWFYFDSLRIICRYPFKVAPAFPQHSDIYHILKLVESYLSKQYDYIVCLFDMDRLFKYPSEMHLYQRAKKKYAAKKYVGQVMFVETNPCTEFWFLLHFLPNVVCRRYESYEQLLPELQKYMPGYEKTKRYFIRTNLYKYLIENGNLERAISNSEKLCQLCQESPEDLKAYSEIHKAIELLNMLIKR</sequence>
<dbReference type="InterPro" id="IPR025591">
    <property type="entry name" value="RloB"/>
</dbReference>
<dbReference type="Pfam" id="PF13707">
    <property type="entry name" value="RloB"/>
    <property type="match status" value="1"/>
</dbReference>
<protein>
    <submittedName>
        <fullName evidence="1">Conserved domain protein</fullName>
    </submittedName>
</protein>
<evidence type="ECO:0000313" key="1">
    <source>
        <dbReference type="EMBL" id="EGC85097.1"/>
    </source>
</evidence>
<accession>F0HAP0</accession>